<organism evidence="2 3">
    <name type="scientific">Linum tenue</name>
    <dbReference type="NCBI Taxonomy" id="586396"/>
    <lineage>
        <taxon>Eukaryota</taxon>
        <taxon>Viridiplantae</taxon>
        <taxon>Streptophyta</taxon>
        <taxon>Embryophyta</taxon>
        <taxon>Tracheophyta</taxon>
        <taxon>Spermatophyta</taxon>
        <taxon>Magnoliopsida</taxon>
        <taxon>eudicotyledons</taxon>
        <taxon>Gunneridae</taxon>
        <taxon>Pentapetalae</taxon>
        <taxon>rosids</taxon>
        <taxon>fabids</taxon>
        <taxon>Malpighiales</taxon>
        <taxon>Linaceae</taxon>
        <taxon>Linum</taxon>
    </lineage>
</organism>
<gene>
    <name evidence="2" type="ORF">LITE_LOCUS2993</name>
</gene>
<feature type="compositionally biased region" description="Low complexity" evidence="1">
    <location>
        <begin position="118"/>
        <end position="131"/>
    </location>
</feature>
<dbReference type="Proteomes" id="UP001154282">
    <property type="component" value="Unassembled WGS sequence"/>
</dbReference>
<keyword evidence="3" id="KW-1185">Reference proteome</keyword>
<evidence type="ECO:0000256" key="1">
    <source>
        <dbReference type="SAM" id="MobiDB-lite"/>
    </source>
</evidence>
<protein>
    <submittedName>
        <fullName evidence="2">Uncharacterized protein</fullName>
    </submittedName>
</protein>
<proteinExistence type="predicted"/>
<comment type="caution">
    <text evidence="2">The sequence shown here is derived from an EMBL/GenBank/DDBJ whole genome shotgun (WGS) entry which is preliminary data.</text>
</comment>
<name>A0AAV0H9C1_9ROSI</name>
<reference evidence="2" key="1">
    <citation type="submission" date="2022-08" db="EMBL/GenBank/DDBJ databases">
        <authorList>
            <person name="Gutierrez-Valencia J."/>
        </authorList>
    </citation>
    <scope>NUCLEOTIDE SEQUENCE</scope>
</reference>
<feature type="non-terminal residue" evidence="2">
    <location>
        <position position="1"/>
    </location>
</feature>
<dbReference type="AlphaFoldDB" id="A0AAV0H9C1"/>
<dbReference type="EMBL" id="CAMGYJ010000002">
    <property type="protein sequence ID" value="CAI0381128.1"/>
    <property type="molecule type" value="Genomic_DNA"/>
</dbReference>
<feature type="region of interest" description="Disordered" evidence="1">
    <location>
        <begin position="98"/>
        <end position="138"/>
    </location>
</feature>
<evidence type="ECO:0000313" key="3">
    <source>
        <dbReference type="Proteomes" id="UP001154282"/>
    </source>
</evidence>
<evidence type="ECO:0000313" key="2">
    <source>
        <dbReference type="EMBL" id="CAI0381128.1"/>
    </source>
</evidence>
<sequence>GKKIRRVVDYPRTWSPTRFPHLIALSDSRRCCSHLLYRRRRSLLFFHDNGLAGAEGGGAADAADVTGFRRDGLPHRLHHGIVSNYDVDLRRRNRSHRLDRSPQLAWLQSPPSPLAGSPRGRQAPQAAAPARRFQEEQV</sequence>
<accession>A0AAV0H9C1</accession>